<evidence type="ECO:0000256" key="4">
    <source>
        <dbReference type="PROSITE-ProRule" id="PRU00176"/>
    </source>
</evidence>
<evidence type="ECO:0000256" key="1">
    <source>
        <dbReference type="ARBA" id="ARBA00008557"/>
    </source>
</evidence>
<feature type="domain" description="RRM" evidence="6">
    <location>
        <begin position="288"/>
        <end position="366"/>
    </location>
</feature>
<organism evidence="7 8">
    <name type="scientific">Sporidiobolus salmonicolor</name>
    <name type="common">Yeast-like fungus</name>
    <name type="synonym">Sporobolomyces salmonicolor</name>
    <dbReference type="NCBI Taxonomy" id="5005"/>
    <lineage>
        <taxon>Eukaryota</taxon>
        <taxon>Fungi</taxon>
        <taxon>Dikarya</taxon>
        <taxon>Basidiomycota</taxon>
        <taxon>Pucciniomycotina</taxon>
        <taxon>Microbotryomycetes</taxon>
        <taxon>Sporidiobolales</taxon>
        <taxon>Sporidiobolaceae</taxon>
        <taxon>Sporobolomyces</taxon>
    </lineage>
</organism>
<dbReference type="PROSITE" id="PS50102">
    <property type="entry name" value="RRM"/>
    <property type="match status" value="1"/>
</dbReference>
<feature type="compositionally biased region" description="Low complexity" evidence="5">
    <location>
        <begin position="518"/>
        <end position="541"/>
    </location>
</feature>
<comment type="similarity">
    <text evidence="1">Belongs to the polyadenylate-binding protein type-1 family.</text>
</comment>
<dbReference type="InterPro" id="IPR002004">
    <property type="entry name" value="PABP_HYD_C"/>
</dbReference>
<evidence type="ECO:0000313" key="7">
    <source>
        <dbReference type="EMBL" id="CEQ40300.1"/>
    </source>
</evidence>
<dbReference type="FunFam" id="3.30.70.330:FF:000383">
    <property type="entry name" value="Sex lethal, isoform D"/>
    <property type="match status" value="1"/>
</dbReference>
<dbReference type="GO" id="GO:0010629">
    <property type="term" value="P:negative regulation of gene expression"/>
    <property type="evidence" value="ECO:0007669"/>
    <property type="project" value="UniProtKB-ARBA"/>
</dbReference>
<feature type="compositionally biased region" description="Polar residues" evidence="5">
    <location>
        <begin position="211"/>
        <end position="225"/>
    </location>
</feature>
<evidence type="ECO:0000313" key="8">
    <source>
        <dbReference type="Proteomes" id="UP000243876"/>
    </source>
</evidence>
<keyword evidence="3 4" id="KW-0694">RNA-binding</keyword>
<dbReference type="Proteomes" id="UP000243876">
    <property type="component" value="Unassembled WGS sequence"/>
</dbReference>
<dbReference type="InterPro" id="IPR000504">
    <property type="entry name" value="RRM_dom"/>
</dbReference>
<evidence type="ECO:0000256" key="3">
    <source>
        <dbReference type="ARBA" id="ARBA00022884"/>
    </source>
</evidence>
<dbReference type="InterPro" id="IPR012677">
    <property type="entry name" value="Nucleotide-bd_a/b_plait_sf"/>
</dbReference>
<feature type="region of interest" description="Disordered" evidence="5">
    <location>
        <begin position="195"/>
        <end position="225"/>
    </location>
</feature>
<dbReference type="Pfam" id="PF00658">
    <property type="entry name" value="MLLE"/>
    <property type="match status" value="1"/>
</dbReference>
<dbReference type="GO" id="GO:0005737">
    <property type="term" value="C:cytoplasm"/>
    <property type="evidence" value="ECO:0007669"/>
    <property type="project" value="UniProtKB-ARBA"/>
</dbReference>
<proteinExistence type="inferred from homology"/>
<gene>
    <name evidence="7" type="primary">SPOSA6832_01909</name>
</gene>
<evidence type="ECO:0000259" key="6">
    <source>
        <dbReference type="PROSITE" id="PS50102"/>
    </source>
</evidence>
<reference evidence="8" key="1">
    <citation type="submission" date="2015-02" db="EMBL/GenBank/DDBJ databases">
        <authorList>
            <person name="Gon?alves P."/>
        </authorList>
    </citation>
    <scope>NUCLEOTIDE SEQUENCE [LARGE SCALE GENOMIC DNA]</scope>
</reference>
<dbReference type="InterPro" id="IPR035979">
    <property type="entry name" value="RBD_domain_sf"/>
</dbReference>
<dbReference type="InterPro" id="IPR036053">
    <property type="entry name" value="PABP-dom"/>
</dbReference>
<evidence type="ECO:0000256" key="2">
    <source>
        <dbReference type="ARBA" id="ARBA00022737"/>
    </source>
</evidence>
<dbReference type="SMART" id="SM00360">
    <property type="entry name" value="RRM"/>
    <property type="match status" value="3"/>
</dbReference>
<dbReference type="GO" id="GO:0009967">
    <property type="term" value="P:positive regulation of signal transduction"/>
    <property type="evidence" value="ECO:0007669"/>
    <property type="project" value="UniProtKB-ARBA"/>
</dbReference>
<feature type="non-terminal residue" evidence="7">
    <location>
        <position position="1"/>
    </location>
</feature>
<dbReference type="OrthoDB" id="6159137at2759"/>
<dbReference type="CDD" id="cd00590">
    <property type="entry name" value="RRM_SF"/>
    <property type="match status" value="1"/>
</dbReference>
<sequence length="654" mass="69978">MADTASNSPAVNPHLTAPLLYVDGLVSSITDEELVDVLNECLKLRLSIKRDGSSAYAPATGTIEFESRMNAEKAYATCNNQQFPHHSCALSLHLNAPPAVDPQPLARPRLLKSLPRTFTCGQLFDLCRPFGPIYSATLQLAPSYPPGSGPPTFKGQALVVFYEEKDAQAATEGLHFLEVGGQNIAVALWDAKRAEKGRRSDVSARSAHQGAMTSPVQSQHERTSQWAAMTNQTATLNRSGAYPNSLSAGAPEWTPSAAMHRNVSGASQTSMWSSTEGPTHGGRIRTPGNLFIKALDPSMSSQDLYNEFHPFGEIISARVMRDERTGRSKEFGFVSYREPEQAALALRTMDGKRVREKFITVRLHEPKKLREGRRTSYVDLPMTASSAGSAYGGTANGAAAEDGSASVQEVEQGMANLMTPRSPKPTHATLPSSVVAGGVAVPGSPSSPSSAPVSERDRLMAEVEKLAPERCQEIVELIEGLPKKERVMCLFNPAVLKQKVQDALLILDAEDEPVVNGAAPATKPTASPTPAASAPSASSSISVPPSIPLLAALPALEIIPLLPSATPALALSTPSADELKATNAFMDELEGMPIAQVKQKLGERLFKVVKATGIKRAPKITIDLLDSEDLRSLAQLMHYPELLKEKALSVSSRS</sequence>
<name>A0A0D6EL04_SPOSA</name>
<dbReference type="Gene3D" id="1.10.1900.10">
    <property type="entry name" value="c-terminal domain of poly(a) binding protein"/>
    <property type="match status" value="2"/>
</dbReference>
<dbReference type="SUPFAM" id="SSF63570">
    <property type="entry name" value="PABC (PABP) domain"/>
    <property type="match status" value="1"/>
</dbReference>
<accession>A0A0D6EL04</accession>
<feature type="region of interest" description="Disordered" evidence="5">
    <location>
        <begin position="516"/>
        <end position="541"/>
    </location>
</feature>
<dbReference type="Pfam" id="PF00076">
    <property type="entry name" value="RRM_1"/>
    <property type="match status" value="2"/>
</dbReference>
<dbReference type="PANTHER" id="PTHR24012">
    <property type="entry name" value="RNA BINDING PROTEIN"/>
    <property type="match status" value="1"/>
</dbReference>
<keyword evidence="8" id="KW-1185">Reference proteome</keyword>
<keyword evidence="2" id="KW-0677">Repeat</keyword>
<dbReference type="EMBL" id="CENE01000006">
    <property type="protein sequence ID" value="CEQ40300.1"/>
    <property type="molecule type" value="Genomic_DNA"/>
</dbReference>
<protein>
    <submittedName>
        <fullName evidence="7">SPOSA6832_01909-mRNA-1:cds</fullName>
    </submittedName>
</protein>
<dbReference type="GO" id="GO:0003729">
    <property type="term" value="F:mRNA binding"/>
    <property type="evidence" value="ECO:0007669"/>
    <property type="project" value="UniProtKB-ARBA"/>
</dbReference>
<dbReference type="AlphaFoldDB" id="A0A0D6EL04"/>
<dbReference type="SUPFAM" id="SSF54928">
    <property type="entry name" value="RNA-binding domain, RBD"/>
    <property type="match status" value="2"/>
</dbReference>
<feature type="region of interest" description="Disordered" evidence="5">
    <location>
        <begin position="261"/>
        <end position="284"/>
    </location>
</feature>
<evidence type="ECO:0000256" key="5">
    <source>
        <dbReference type="SAM" id="MobiDB-lite"/>
    </source>
</evidence>
<dbReference type="Gene3D" id="3.30.70.330">
    <property type="match status" value="3"/>
</dbReference>
<feature type="compositionally biased region" description="Polar residues" evidence="5">
    <location>
        <begin position="264"/>
        <end position="277"/>
    </location>
</feature>